<feature type="transmembrane region" description="Helical" evidence="1">
    <location>
        <begin position="12"/>
        <end position="29"/>
    </location>
</feature>
<keyword evidence="1" id="KW-1133">Transmembrane helix</keyword>
<sequence length="157" mass="18228">MTAQTKLSKVTIIIWSIAVLFAIVSICSADSMRLTARNMYEHPYTVTNTARGMRSRLLDMKRFVSIFLTTSFKTEDSARELFEERYEMQYEAIETIRERYLGSETAVESLQSAMDDLVEIQEKALQYVGGQHGQEEILGFIEEQVYPRYDRSTIVWN</sequence>
<keyword evidence="1" id="KW-0812">Transmembrane</keyword>
<dbReference type="GeneID" id="23111336"/>
<organism evidence="2">
    <name type="scientific">Enterocloster bolteae</name>
    <dbReference type="NCBI Taxonomy" id="208479"/>
    <lineage>
        <taxon>Bacteria</taxon>
        <taxon>Bacillati</taxon>
        <taxon>Bacillota</taxon>
        <taxon>Clostridia</taxon>
        <taxon>Lachnospirales</taxon>
        <taxon>Lachnospiraceae</taxon>
        <taxon>Enterocloster</taxon>
    </lineage>
</organism>
<dbReference type="RefSeq" id="WP_002573897.1">
    <property type="nucleotide sequence ID" value="NZ_BAABZS010000001.1"/>
</dbReference>
<evidence type="ECO:0000313" key="2">
    <source>
        <dbReference type="EMBL" id="VYT57517.1"/>
    </source>
</evidence>
<protein>
    <recommendedName>
        <fullName evidence="3">Chemotaxis methyl-accepting receptor HlyB-like 4HB MCP domain-containing protein</fullName>
    </recommendedName>
</protein>
<gene>
    <name evidence="2" type="ORF">CBLFYP116_00579</name>
</gene>
<keyword evidence="1" id="KW-0472">Membrane</keyword>
<evidence type="ECO:0008006" key="3">
    <source>
        <dbReference type="Google" id="ProtNLM"/>
    </source>
</evidence>
<dbReference type="AlphaFoldDB" id="A0A6N2XUH8"/>
<dbReference type="EMBL" id="CACRTF010000032">
    <property type="protein sequence ID" value="VYT57517.1"/>
    <property type="molecule type" value="Genomic_DNA"/>
</dbReference>
<proteinExistence type="predicted"/>
<evidence type="ECO:0000256" key="1">
    <source>
        <dbReference type="SAM" id="Phobius"/>
    </source>
</evidence>
<reference evidence="2" key="1">
    <citation type="submission" date="2019-11" db="EMBL/GenBank/DDBJ databases">
        <authorList>
            <person name="Feng L."/>
        </authorList>
    </citation>
    <scope>NUCLEOTIDE SEQUENCE</scope>
    <source>
        <strain evidence="2">CbolteaeLFYP116</strain>
    </source>
</reference>
<accession>A0A6N2XUH8</accession>
<name>A0A6N2XUH8_9FIRM</name>